<proteinExistence type="predicted"/>
<sequence>MGGLGGPPATASFRSPPARQTDSQPDSHLLCSISACLPDRSVGELACWVLVGFLLGPGCQFCAASAAAAAAAAEGEGRALKAREGRAAGGLFGRRGAGFACWRQFCWAVPGVRTCTSGFGPCPVRFCCAWWRPQIFGRVSEPGDECGWVVLLQIRSACGTVRLA</sequence>
<evidence type="ECO:0000313" key="2">
    <source>
        <dbReference type="EMBL" id="GLC59668.1"/>
    </source>
</evidence>
<keyword evidence="3" id="KW-1185">Reference proteome</keyword>
<evidence type="ECO:0000256" key="1">
    <source>
        <dbReference type="SAM" id="MobiDB-lite"/>
    </source>
</evidence>
<gene>
    <name evidence="2" type="primary">PLESTBF000737</name>
    <name evidence="2" type="ORF">PLESTB_001520300</name>
</gene>
<dbReference type="AlphaFoldDB" id="A0A9W6F7Y7"/>
<reference evidence="2 3" key="1">
    <citation type="journal article" date="2023" name="Commun. Biol.">
        <title>Reorganization of the ancestral sex-determining regions during the evolution of trioecy in Pleodorina starrii.</title>
        <authorList>
            <person name="Takahashi K."/>
            <person name="Suzuki S."/>
            <person name="Kawai-Toyooka H."/>
            <person name="Yamamoto K."/>
            <person name="Hamaji T."/>
            <person name="Ootsuki R."/>
            <person name="Yamaguchi H."/>
            <person name="Kawachi M."/>
            <person name="Higashiyama T."/>
            <person name="Nozaki H."/>
        </authorList>
    </citation>
    <scope>NUCLEOTIDE SEQUENCE [LARGE SCALE GENOMIC DNA]</scope>
    <source>
        <strain evidence="2 3">NIES-4479</strain>
    </source>
</reference>
<comment type="caution">
    <text evidence="2">The sequence shown here is derived from an EMBL/GenBank/DDBJ whole genome shotgun (WGS) entry which is preliminary data.</text>
</comment>
<dbReference type="Proteomes" id="UP001165080">
    <property type="component" value="Unassembled WGS sequence"/>
</dbReference>
<protein>
    <submittedName>
        <fullName evidence="2">Uncharacterized protein</fullName>
    </submittedName>
</protein>
<organism evidence="2 3">
    <name type="scientific">Pleodorina starrii</name>
    <dbReference type="NCBI Taxonomy" id="330485"/>
    <lineage>
        <taxon>Eukaryota</taxon>
        <taxon>Viridiplantae</taxon>
        <taxon>Chlorophyta</taxon>
        <taxon>core chlorophytes</taxon>
        <taxon>Chlorophyceae</taxon>
        <taxon>CS clade</taxon>
        <taxon>Chlamydomonadales</taxon>
        <taxon>Volvocaceae</taxon>
        <taxon>Pleodorina</taxon>
    </lineage>
</organism>
<name>A0A9W6F7Y7_9CHLO</name>
<feature type="region of interest" description="Disordered" evidence="1">
    <location>
        <begin position="1"/>
        <end position="25"/>
    </location>
</feature>
<evidence type="ECO:0000313" key="3">
    <source>
        <dbReference type="Proteomes" id="UP001165080"/>
    </source>
</evidence>
<accession>A0A9W6F7Y7</accession>
<dbReference type="EMBL" id="BRXU01000029">
    <property type="protein sequence ID" value="GLC59668.1"/>
    <property type="molecule type" value="Genomic_DNA"/>
</dbReference>